<feature type="transmembrane region" description="Helical" evidence="1">
    <location>
        <begin position="414"/>
        <end position="432"/>
    </location>
</feature>
<feature type="transmembrane region" description="Helical" evidence="1">
    <location>
        <begin position="348"/>
        <end position="367"/>
    </location>
</feature>
<organism evidence="2 3">
    <name type="scientific">Salinibacterium amurskyense</name>
    <dbReference type="NCBI Taxonomy" id="205941"/>
    <lineage>
        <taxon>Bacteria</taxon>
        <taxon>Bacillati</taxon>
        <taxon>Actinomycetota</taxon>
        <taxon>Actinomycetes</taxon>
        <taxon>Micrococcales</taxon>
        <taxon>Microbacteriaceae</taxon>
        <taxon>Salinibacterium</taxon>
    </lineage>
</organism>
<feature type="transmembrane region" description="Helical" evidence="1">
    <location>
        <begin position="191"/>
        <end position="211"/>
    </location>
</feature>
<proteinExistence type="predicted"/>
<evidence type="ECO:0000313" key="3">
    <source>
        <dbReference type="Proteomes" id="UP000231742"/>
    </source>
</evidence>
<keyword evidence="1" id="KW-0812">Transmembrane</keyword>
<dbReference type="RefSeq" id="WP_100388455.1">
    <property type="nucleotide sequence ID" value="NZ_BMZU01000001.1"/>
</dbReference>
<reference evidence="2 3" key="1">
    <citation type="submission" date="2017-11" db="EMBL/GenBank/DDBJ databases">
        <title>Genomic Encyclopedia of Archaeal and Bacterial Type Strains, Phase II (KMG-II): From Individual Species to Whole Genera.</title>
        <authorList>
            <person name="Goeker M."/>
        </authorList>
    </citation>
    <scope>NUCLEOTIDE SEQUENCE [LARGE SCALE GENOMIC DNA]</scope>
    <source>
        <strain evidence="2 3">DSM 16400</strain>
    </source>
</reference>
<feature type="transmembrane region" description="Helical" evidence="1">
    <location>
        <begin position="83"/>
        <end position="103"/>
    </location>
</feature>
<gene>
    <name evidence="2" type="ORF">CLV85_0984</name>
</gene>
<keyword evidence="1" id="KW-1133">Transmembrane helix</keyword>
<dbReference type="OrthoDB" id="8448622at2"/>
<dbReference type="EMBL" id="PGFH01000001">
    <property type="protein sequence ID" value="PJJ81802.1"/>
    <property type="molecule type" value="Genomic_DNA"/>
</dbReference>
<name>A0A2M9D807_9MICO</name>
<keyword evidence="3" id="KW-1185">Reference proteome</keyword>
<feature type="transmembrane region" description="Helical" evidence="1">
    <location>
        <begin position="57"/>
        <end position="77"/>
    </location>
</feature>
<protein>
    <submittedName>
        <fullName evidence="2">Uncharacterized protein</fullName>
    </submittedName>
</protein>
<feature type="transmembrane region" description="Helical" evidence="1">
    <location>
        <begin position="27"/>
        <end position="50"/>
    </location>
</feature>
<feature type="transmembrane region" description="Helical" evidence="1">
    <location>
        <begin position="218"/>
        <end position="236"/>
    </location>
</feature>
<evidence type="ECO:0000313" key="2">
    <source>
        <dbReference type="EMBL" id="PJJ81802.1"/>
    </source>
</evidence>
<comment type="caution">
    <text evidence="2">The sequence shown here is derived from an EMBL/GenBank/DDBJ whole genome shotgun (WGS) entry which is preliminary data.</text>
</comment>
<feature type="transmembrane region" description="Helical" evidence="1">
    <location>
        <begin position="159"/>
        <end position="179"/>
    </location>
</feature>
<accession>A0A2M9D807</accession>
<sequence length="495" mass="52848">MIIEVATVLSMVVGGSALMRITGIRGWALPVVGSVAGISLYLIVGMLQVFTPITTSPIVTISLTAGVPLAALAWQALRGADVGLRIIPSVAAVLGLVAAVALFRQARLVAWSKDSFEYLVNASLIANNHLDAASIDLLPKRLIGVPLLHAAANLGGEHYFPAITPLIAGLTIAVIAWLAWVALAPRIDHRIAAAVIVSCLLALVTVNRYVFNAFYVNGHLLFGMLIVVLVGCGWLIATKNEVNRTALITLMALSIVALSVIRAEAPIAVALALLPVLLNQEFSVRERSLLLGLFGLSTIAWQSFVATMYVTGDSRVPVSVFGLLALGIAALGGVPLLRLKLLTRKRSIVLVSAQTLLWIALAVLAIRQPDVLIDSLRATMDNAVLGAGSWGYSLFLLGIAVAIFLFAKLPEGEMVRFPIVTFIPVAFLLAYLREAAYRVGAGDSLNRMWIQLLPLAVFYLIIAIGMGRRRSVASDSLDERRIAPEVSAQTNRPVI</sequence>
<keyword evidence="1" id="KW-0472">Membrane</keyword>
<feature type="transmembrane region" description="Helical" evidence="1">
    <location>
        <begin position="387"/>
        <end position="407"/>
    </location>
</feature>
<evidence type="ECO:0000256" key="1">
    <source>
        <dbReference type="SAM" id="Phobius"/>
    </source>
</evidence>
<feature type="transmembrane region" description="Helical" evidence="1">
    <location>
        <begin position="316"/>
        <end position="336"/>
    </location>
</feature>
<dbReference type="AlphaFoldDB" id="A0A2M9D807"/>
<feature type="transmembrane region" description="Helical" evidence="1">
    <location>
        <begin position="448"/>
        <end position="467"/>
    </location>
</feature>
<feature type="transmembrane region" description="Helical" evidence="1">
    <location>
        <begin position="289"/>
        <end position="310"/>
    </location>
</feature>
<dbReference type="Proteomes" id="UP000231742">
    <property type="component" value="Unassembled WGS sequence"/>
</dbReference>